<dbReference type="InterPro" id="IPR001533">
    <property type="entry name" value="Pterin_deHydtase"/>
</dbReference>
<dbReference type="Gene3D" id="3.30.1360.20">
    <property type="entry name" value="Transcriptional coactivator/pterin dehydratase"/>
    <property type="match status" value="1"/>
</dbReference>
<accession>A0A347UHF4</accession>
<dbReference type="PANTHER" id="PTHR42805">
    <property type="entry name" value="PTERIN-4-ALPHA-CARBINOLAMINE DEHYDRATASE-RELATED"/>
    <property type="match status" value="1"/>
</dbReference>
<dbReference type="EC" id="4.2.1.96" evidence="3"/>
<dbReference type="Pfam" id="PF01329">
    <property type="entry name" value="Pterin_4a"/>
    <property type="match status" value="1"/>
</dbReference>
<dbReference type="InterPro" id="IPR036428">
    <property type="entry name" value="PCD_sf"/>
</dbReference>
<reference evidence="5 6" key="1">
    <citation type="submission" date="2018-09" db="EMBL/GenBank/DDBJ databases">
        <title>Profundibacter amoris BAR1 gen. nov., sp. nov., a new member of the Roseobacter clade isolated at Lokis Castle Vent Field on the Arctic Mid-Oceanic Ridge.</title>
        <authorList>
            <person name="Le Moine Bauer S."/>
            <person name="Sjoeberg A.G."/>
            <person name="L'Haridon S."/>
            <person name="Stokke R."/>
            <person name="Roalkvam I."/>
            <person name="Steen I.H."/>
            <person name="Dahle H."/>
        </authorList>
    </citation>
    <scope>NUCLEOTIDE SEQUENCE [LARGE SCALE GENOMIC DNA]</scope>
    <source>
        <strain evidence="5 6">BAR1</strain>
    </source>
</reference>
<sequence>MSDDLSTKTCIACHGGMPVLSESEVADRMGQLHEGWKLAKEGRWLVRRVTVKGFNAAHHLADVAAWLGEQEGHHPDIRFGWGYCEVEFTTHVVKGLTENDFICAAKFDRILALG</sequence>
<dbReference type="PANTHER" id="PTHR42805:SF1">
    <property type="entry name" value="PTERIN-4-ALPHA-CARBINOLAMINE DEHYDRATASE-RELATED"/>
    <property type="match status" value="1"/>
</dbReference>
<dbReference type="OrthoDB" id="9794987at2"/>
<evidence type="ECO:0000256" key="1">
    <source>
        <dbReference type="ARBA" id="ARBA00001554"/>
    </source>
</evidence>
<gene>
    <name evidence="5" type="ORF">BAR1_10290</name>
</gene>
<dbReference type="EMBL" id="CP032125">
    <property type="protein sequence ID" value="AXX98282.1"/>
    <property type="molecule type" value="Genomic_DNA"/>
</dbReference>
<evidence type="ECO:0000256" key="3">
    <source>
        <dbReference type="ARBA" id="ARBA00013252"/>
    </source>
</evidence>
<dbReference type="RefSeq" id="WP_118942938.1">
    <property type="nucleotide sequence ID" value="NZ_CP032125.1"/>
</dbReference>
<comment type="similarity">
    <text evidence="2">Belongs to the pterin-4-alpha-carbinolamine dehydratase family.</text>
</comment>
<evidence type="ECO:0000313" key="6">
    <source>
        <dbReference type="Proteomes" id="UP000261704"/>
    </source>
</evidence>
<dbReference type="AlphaFoldDB" id="A0A347UHF4"/>
<evidence type="ECO:0000256" key="4">
    <source>
        <dbReference type="ARBA" id="ARBA00023239"/>
    </source>
</evidence>
<organism evidence="5 6">
    <name type="scientific">Profundibacter amoris</name>
    <dbReference type="NCBI Taxonomy" id="2171755"/>
    <lineage>
        <taxon>Bacteria</taxon>
        <taxon>Pseudomonadati</taxon>
        <taxon>Pseudomonadota</taxon>
        <taxon>Alphaproteobacteria</taxon>
        <taxon>Rhodobacterales</taxon>
        <taxon>Paracoccaceae</taxon>
        <taxon>Profundibacter</taxon>
    </lineage>
</organism>
<keyword evidence="4" id="KW-0456">Lyase</keyword>
<dbReference type="GO" id="GO:0008124">
    <property type="term" value="F:4-alpha-hydroxytetrahydrobiopterin dehydratase activity"/>
    <property type="evidence" value="ECO:0007669"/>
    <property type="project" value="UniProtKB-EC"/>
</dbReference>
<comment type="catalytic activity">
    <reaction evidence="1">
        <text>(4aS,6R)-4a-hydroxy-L-erythro-5,6,7,8-tetrahydrobiopterin = (6R)-L-erythro-6,7-dihydrobiopterin + H2O</text>
        <dbReference type="Rhea" id="RHEA:11920"/>
        <dbReference type="ChEBI" id="CHEBI:15377"/>
        <dbReference type="ChEBI" id="CHEBI:15642"/>
        <dbReference type="ChEBI" id="CHEBI:43120"/>
        <dbReference type="EC" id="4.2.1.96"/>
    </reaction>
</comment>
<dbReference type="InterPro" id="IPR050376">
    <property type="entry name" value="Pterin-4-alpha-carb_dehyd"/>
</dbReference>
<dbReference type="KEGG" id="pamo:BAR1_10290"/>
<name>A0A347UHF4_9RHOB</name>
<dbReference type="GO" id="GO:0006729">
    <property type="term" value="P:tetrahydrobiopterin biosynthetic process"/>
    <property type="evidence" value="ECO:0007669"/>
    <property type="project" value="InterPro"/>
</dbReference>
<dbReference type="SUPFAM" id="SSF55248">
    <property type="entry name" value="PCD-like"/>
    <property type="match status" value="1"/>
</dbReference>
<evidence type="ECO:0000256" key="2">
    <source>
        <dbReference type="ARBA" id="ARBA00006472"/>
    </source>
</evidence>
<keyword evidence="6" id="KW-1185">Reference proteome</keyword>
<dbReference type="Proteomes" id="UP000261704">
    <property type="component" value="Chromosome"/>
</dbReference>
<protein>
    <recommendedName>
        <fullName evidence="3">4a-hydroxytetrahydrobiopterin dehydratase</fullName>
        <ecNumber evidence="3">4.2.1.96</ecNumber>
    </recommendedName>
</protein>
<evidence type="ECO:0000313" key="5">
    <source>
        <dbReference type="EMBL" id="AXX98282.1"/>
    </source>
</evidence>
<proteinExistence type="inferred from homology"/>